<comment type="caution">
    <text evidence="6">The sequence shown here is derived from an EMBL/GenBank/DDBJ whole genome shotgun (WGS) entry which is preliminary data.</text>
</comment>
<organism evidence="6 7">
    <name type="scientific">Candidatus Yanofskybacteria bacterium GW2011_GWA2_44_9</name>
    <dbReference type="NCBI Taxonomy" id="1619025"/>
    <lineage>
        <taxon>Bacteria</taxon>
        <taxon>Candidatus Yanofskyibacteriota</taxon>
    </lineage>
</organism>
<dbReference type="SUPFAM" id="SSF75620">
    <property type="entry name" value="Release factor"/>
    <property type="match status" value="1"/>
</dbReference>
<dbReference type="GO" id="GO:0005737">
    <property type="term" value="C:cytoplasm"/>
    <property type="evidence" value="ECO:0007669"/>
    <property type="project" value="UniProtKB-ARBA"/>
</dbReference>
<reference evidence="6 7" key="1">
    <citation type="journal article" date="2015" name="Nature">
        <title>rRNA introns, odd ribosomes, and small enigmatic genomes across a large radiation of phyla.</title>
        <authorList>
            <person name="Brown C.T."/>
            <person name="Hug L.A."/>
            <person name="Thomas B.C."/>
            <person name="Sharon I."/>
            <person name="Castelle C.J."/>
            <person name="Singh A."/>
            <person name="Wilkins M.J."/>
            <person name="Williams K.H."/>
            <person name="Banfield J.F."/>
        </authorList>
    </citation>
    <scope>NUCLEOTIDE SEQUENCE [LARGE SCALE GENOMIC DNA]</scope>
</reference>
<dbReference type="Gene3D" id="3.30.70.1660">
    <property type="match status" value="2"/>
</dbReference>
<dbReference type="FunFam" id="3.30.160.20:FF:000004">
    <property type="entry name" value="Peptide chain release factor 1"/>
    <property type="match status" value="1"/>
</dbReference>
<dbReference type="InterPro" id="IPR045853">
    <property type="entry name" value="Pep_chain_release_fac_I_sf"/>
</dbReference>
<dbReference type="InterPro" id="IPR050057">
    <property type="entry name" value="Prokaryotic/Mito_RF"/>
</dbReference>
<keyword evidence="3" id="KW-0488">Methylation</keyword>
<dbReference type="PATRIC" id="fig|1619025.3.peg.165"/>
<dbReference type="Pfam" id="PF00472">
    <property type="entry name" value="RF-1"/>
    <property type="match status" value="1"/>
</dbReference>
<dbReference type="FunFam" id="3.30.70.1660:FF:000002">
    <property type="entry name" value="Peptide chain release factor 1"/>
    <property type="match status" value="1"/>
</dbReference>
<dbReference type="Pfam" id="PF03462">
    <property type="entry name" value="PCRF"/>
    <property type="match status" value="1"/>
</dbReference>
<dbReference type="AlphaFoldDB" id="A0A0G1KG91"/>
<comment type="function">
    <text evidence="1">Peptide chain release factor 1 directs the termination of translation in response to the peptide chain termination codons UAG and UAA.</text>
</comment>
<dbReference type="SMART" id="SM00937">
    <property type="entry name" value="PCRF"/>
    <property type="match status" value="1"/>
</dbReference>
<dbReference type="InterPro" id="IPR005139">
    <property type="entry name" value="PCRF"/>
</dbReference>
<evidence type="ECO:0000259" key="5">
    <source>
        <dbReference type="PROSITE" id="PS00745"/>
    </source>
</evidence>
<sequence>MANNEAIIEIRAGVGGDEAALFGSTLFGMYKRYALSKGWGVEIVDYNQNDLGGYKSIVFELNGPSVFDKMKYESGVHRVQRVPKTEKSGRVHTSTATVAVLPKATEKDIQIRPDEIEVSFSRAGGPGGQNVNKVETAVRVLHKPTGIVVSSRQERNQQRNRDKAMEILRSKLLEIKRAEETGSITEERRRQIGTGDRSEKIRTYNFPQDRITDHRIKKNWGNMEKIINGHLDPVIETLSEKLKLP</sequence>
<evidence type="ECO:0000313" key="6">
    <source>
        <dbReference type="EMBL" id="KKT82558.1"/>
    </source>
</evidence>
<protein>
    <submittedName>
        <fullName evidence="6">Peptide chain release factor 1</fullName>
    </submittedName>
</protein>
<evidence type="ECO:0000256" key="2">
    <source>
        <dbReference type="ARBA" id="ARBA00010835"/>
    </source>
</evidence>
<feature type="domain" description="Prokaryotic-type class I peptide chain release factors" evidence="5">
    <location>
        <begin position="122"/>
        <end position="138"/>
    </location>
</feature>
<comment type="similarity">
    <text evidence="2">Belongs to the prokaryotic/mitochondrial release factor family.</text>
</comment>
<proteinExistence type="inferred from homology"/>
<dbReference type="PROSITE" id="PS00745">
    <property type="entry name" value="RF_PROK_I"/>
    <property type="match status" value="1"/>
</dbReference>
<keyword evidence="4" id="KW-0648">Protein biosynthesis</keyword>
<evidence type="ECO:0000256" key="4">
    <source>
        <dbReference type="ARBA" id="ARBA00022917"/>
    </source>
</evidence>
<evidence type="ECO:0000313" key="7">
    <source>
        <dbReference type="Proteomes" id="UP000034032"/>
    </source>
</evidence>
<dbReference type="InterPro" id="IPR000352">
    <property type="entry name" value="Pep_chain_release_fac_I"/>
</dbReference>
<dbReference type="PANTHER" id="PTHR43804">
    <property type="entry name" value="LD18447P"/>
    <property type="match status" value="1"/>
</dbReference>
<gene>
    <name evidence="6" type="ORF">UW79_C0004G0015</name>
</gene>
<accession>A0A0G1KG91</accession>
<dbReference type="EMBL" id="LCJR01000004">
    <property type="protein sequence ID" value="KKT82558.1"/>
    <property type="molecule type" value="Genomic_DNA"/>
</dbReference>
<dbReference type="GO" id="GO:0003747">
    <property type="term" value="F:translation release factor activity"/>
    <property type="evidence" value="ECO:0007669"/>
    <property type="project" value="InterPro"/>
</dbReference>
<dbReference type="Proteomes" id="UP000034032">
    <property type="component" value="Unassembled WGS sequence"/>
</dbReference>
<evidence type="ECO:0000256" key="1">
    <source>
        <dbReference type="ARBA" id="ARBA00002986"/>
    </source>
</evidence>
<dbReference type="Gene3D" id="3.30.160.20">
    <property type="match status" value="1"/>
</dbReference>
<dbReference type="PANTHER" id="PTHR43804:SF8">
    <property type="entry name" value="PEPTIDE CHAIN RELEASE FACTOR APG3, CHLOROPLASTIC"/>
    <property type="match status" value="1"/>
</dbReference>
<evidence type="ECO:0000256" key="3">
    <source>
        <dbReference type="ARBA" id="ARBA00022481"/>
    </source>
</evidence>
<name>A0A0G1KG91_9BACT</name>